<keyword evidence="5" id="KW-0472">Membrane</keyword>
<dbReference type="EC" id="2.7.13.3" evidence="2"/>
<keyword evidence="3" id="KW-0808">Transferase</keyword>
<dbReference type="InterPro" id="IPR003594">
    <property type="entry name" value="HATPase_dom"/>
</dbReference>
<reference evidence="7" key="1">
    <citation type="submission" date="2020-12" db="EMBL/GenBank/DDBJ databases">
        <title>M. sibirica DSM 26468T genome.</title>
        <authorList>
            <person name="Thieme N."/>
            <person name="Rettenmaier R."/>
            <person name="Zverlov V."/>
            <person name="Liebl W."/>
        </authorList>
    </citation>
    <scope>NUCLEOTIDE SEQUENCE</scope>
    <source>
        <strain evidence="7">DSM 26468</strain>
    </source>
</reference>
<dbReference type="RefSeq" id="WP_197659871.1">
    <property type="nucleotide sequence ID" value="NZ_JAEAGR010000002.1"/>
</dbReference>
<dbReference type="PANTHER" id="PTHR40448">
    <property type="entry name" value="TWO-COMPONENT SENSOR HISTIDINE KINASE"/>
    <property type="match status" value="1"/>
</dbReference>
<keyword evidence="5" id="KW-1133">Transmembrane helix</keyword>
<keyword evidence="3" id="KW-0418">Kinase</keyword>
<proteinExistence type="predicted"/>
<evidence type="ECO:0000256" key="2">
    <source>
        <dbReference type="ARBA" id="ARBA00012438"/>
    </source>
</evidence>
<sequence>MNLKKIVTTLIFINVLQFIIGLLIWITTADQMSIYIYLSVGLMLMSSLITVLGLYMAGKFKDASMRESIQNLEDLNTKLRAQRHDYLNHFQIIYGLMELKEYDEAKKYIEPVFKDLMKVSKALKTAQPAVNALLQAKIEAAEKKNINLFLEIRTDLKSIPIEPWNLCKVLANIMDNSMTAVSENKEEKNIYIEIGENQVNYTFLIYNNGPIIPADQLSNIFKQGFTTKKEQGHGMGLYIVSKIIREAGGTIEVNSDQVKTSFLIILPKDL</sequence>
<comment type="caution">
    <text evidence="7">The sequence shown here is derived from an EMBL/GenBank/DDBJ whole genome shotgun (WGS) entry which is preliminary data.</text>
</comment>
<comment type="catalytic activity">
    <reaction evidence="1">
        <text>ATP + protein L-histidine = ADP + protein N-phospho-L-histidine.</text>
        <dbReference type="EC" id="2.7.13.3"/>
    </reaction>
</comment>
<dbReference type="InterPro" id="IPR036890">
    <property type="entry name" value="HATPase_C_sf"/>
</dbReference>
<dbReference type="AlphaFoldDB" id="A0A8J7KRU2"/>
<dbReference type="GO" id="GO:0000160">
    <property type="term" value="P:phosphorelay signal transduction system"/>
    <property type="evidence" value="ECO:0007669"/>
    <property type="project" value="UniProtKB-KW"/>
</dbReference>
<evidence type="ECO:0000313" key="8">
    <source>
        <dbReference type="Proteomes" id="UP000623269"/>
    </source>
</evidence>
<dbReference type="PRINTS" id="PR00344">
    <property type="entry name" value="BCTRLSENSOR"/>
</dbReference>
<feature type="domain" description="Histidine kinase" evidence="6">
    <location>
        <begin position="109"/>
        <end position="270"/>
    </location>
</feature>
<dbReference type="SMART" id="SM00387">
    <property type="entry name" value="HATPase_c"/>
    <property type="match status" value="1"/>
</dbReference>
<dbReference type="SUPFAM" id="SSF55874">
    <property type="entry name" value="ATPase domain of HSP90 chaperone/DNA topoisomerase II/histidine kinase"/>
    <property type="match status" value="1"/>
</dbReference>
<gene>
    <name evidence="7" type="ORF">I5677_01860</name>
</gene>
<feature type="transmembrane region" description="Helical" evidence="5">
    <location>
        <begin position="34"/>
        <end position="57"/>
    </location>
</feature>
<dbReference type="InterPro" id="IPR005467">
    <property type="entry name" value="His_kinase_dom"/>
</dbReference>
<name>A0A8J7KRU2_9FIRM</name>
<dbReference type="Pfam" id="PF14689">
    <property type="entry name" value="SPOB_a"/>
    <property type="match status" value="1"/>
</dbReference>
<dbReference type="Gene3D" id="3.30.565.10">
    <property type="entry name" value="Histidine kinase-like ATPase, C-terminal domain"/>
    <property type="match status" value="1"/>
</dbReference>
<dbReference type="GO" id="GO:0004673">
    <property type="term" value="F:protein histidine kinase activity"/>
    <property type="evidence" value="ECO:0007669"/>
    <property type="project" value="UniProtKB-EC"/>
</dbReference>
<accession>A0A8J7KRU2</accession>
<dbReference type="EMBL" id="JAEAGR010000002">
    <property type="protein sequence ID" value="MBH1939636.1"/>
    <property type="molecule type" value="Genomic_DNA"/>
</dbReference>
<evidence type="ECO:0000256" key="4">
    <source>
        <dbReference type="ARBA" id="ARBA00023012"/>
    </source>
</evidence>
<keyword evidence="5" id="KW-0812">Transmembrane</keyword>
<evidence type="ECO:0000256" key="3">
    <source>
        <dbReference type="ARBA" id="ARBA00022777"/>
    </source>
</evidence>
<dbReference type="InterPro" id="IPR039506">
    <property type="entry name" value="SPOB_a"/>
</dbReference>
<feature type="transmembrane region" description="Helical" evidence="5">
    <location>
        <begin position="7"/>
        <end position="28"/>
    </location>
</feature>
<keyword evidence="4" id="KW-0902">Two-component regulatory system</keyword>
<dbReference type="InterPro" id="IPR004358">
    <property type="entry name" value="Sig_transdc_His_kin-like_C"/>
</dbReference>
<dbReference type="Gene3D" id="1.10.287.130">
    <property type="match status" value="1"/>
</dbReference>
<dbReference type="Proteomes" id="UP000623269">
    <property type="component" value="Unassembled WGS sequence"/>
</dbReference>
<evidence type="ECO:0000256" key="5">
    <source>
        <dbReference type="SAM" id="Phobius"/>
    </source>
</evidence>
<dbReference type="PROSITE" id="PS50109">
    <property type="entry name" value="HIS_KIN"/>
    <property type="match status" value="1"/>
</dbReference>
<keyword evidence="8" id="KW-1185">Reference proteome</keyword>
<evidence type="ECO:0000256" key="1">
    <source>
        <dbReference type="ARBA" id="ARBA00000085"/>
    </source>
</evidence>
<dbReference type="GO" id="GO:0042802">
    <property type="term" value="F:identical protein binding"/>
    <property type="evidence" value="ECO:0007669"/>
    <property type="project" value="TreeGrafter"/>
</dbReference>
<organism evidence="7 8">
    <name type="scientific">Mobilitalea sibirica</name>
    <dbReference type="NCBI Taxonomy" id="1462919"/>
    <lineage>
        <taxon>Bacteria</taxon>
        <taxon>Bacillati</taxon>
        <taxon>Bacillota</taxon>
        <taxon>Clostridia</taxon>
        <taxon>Lachnospirales</taxon>
        <taxon>Lachnospiraceae</taxon>
        <taxon>Mobilitalea</taxon>
    </lineage>
</organism>
<dbReference type="PANTHER" id="PTHR40448:SF1">
    <property type="entry name" value="TWO-COMPONENT SENSOR HISTIDINE KINASE"/>
    <property type="match status" value="1"/>
</dbReference>
<protein>
    <recommendedName>
        <fullName evidence="2">histidine kinase</fullName>
        <ecNumber evidence="2">2.7.13.3</ecNumber>
    </recommendedName>
</protein>
<evidence type="ECO:0000259" key="6">
    <source>
        <dbReference type="PROSITE" id="PS50109"/>
    </source>
</evidence>
<dbReference type="Pfam" id="PF02518">
    <property type="entry name" value="HATPase_c"/>
    <property type="match status" value="1"/>
</dbReference>
<evidence type="ECO:0000313" key="7">
    <source>
        <dbReference type="EMBL" id="MBH1939636.1"/>
    </source>
</evidence>